<name>A0A1W6N437_9PROT</name>
<dbReference type="NCBIfam" id="TIGR03506">
    <property type="entry name" value="FlgEFG_subfam"/>
    <property type="match status" value="1"/>
</dbReference>
<dbReference type="PANTHER" id="PTHR30435">
    <property type="entry name" value="FLAGELLAR PROTEIN"/>
    <property type="match status" value="1"/>
</dbReference>
<protein>
    <submittedName>
        <fullName evidence="7">Uncharacterized protein</fullName>
    </submittedName>
</protein>
<accession>A0A1W6N437</accession>
<evidence type="ECO:0000259" key="6">
    <source>
        <dbReference type="Pfam" id="PF22692"/>
    </source>
</evidence>
<comment type="similarity">
    <text evidence="2 4">Belongs to the flagella basal body rod proteins family.</text>
</comment>
<proteinExistence type="inferred from homology"/>
<dbReference type="Proteomes" id="UP000237351">
    <property type="component" value="Chromosome"/>
</dbReference>
<feature type="domain" description="Flagellar basal-body/hook protein C-terminal" evidence="5">
    <location>
        <begin position="187"/>
        <end position="226"/>
    </location>
</feature>
<dbReference type="Pfam" id="PF22692">
    <property type="entry name" value="LlgE_F_G_D1"/>
    <property type="match status" value="1"/>
</dbReference>
<dbReference type="Pfam" id="PF06429">
    <property type="entry name" value="Flg_bbr_C"/>
    <property type="match status" value="1"/>
</dbReference>
<evidence type="ECO:0000256" key="1">
    <source>
        <dbReference type="ARBA" id="ARBA00004117"/>
    </source>
</evidence>
<dbReference type="InterPro" id="IPR053967">
    <property type="entry name" value="LlgE_F_G-like_D1"/>
</dbReference>
<feature type="domain" description="Flagellar hook protein FlgE/F/G-like D1" evidence="6">
    <location>
        <begin position="81"/>
        <end position="143"/>
    </location>
</feature>
<dbReference type="PANTHER" id="PTHR30435:SF19">
    <property type="entry name" value="FLAGELLAR BASAL-BODY ROD PROTEIN FLGG"/>
    <property type="match status" value="1"/>
</dbReference>
<dbReference type="GO" id="GO:0071978">
    <property type="term" value="P:bacterial-type flagellum-dependent swarming motility"/>
    <property type="evidence" value="ECO:0007669"/>
    <property type="project" value="TreeGrafter"/>
</dbReference>
<sequence length="240" mass="25742">MDTFAVVGLSLQKALLNALEVTADNLAQINTPGALQEDMVFSQYLTSDGQVAFVEDVATVKNMNPGPLEYTGDIFHLGNMGRGWFSVETPNGRRYTKNGAFTLDAEGQLVTVDGQYPVLNAGGTPIAIPVGDKNITVSPDGTIANTSGPIDTVGVFNFDNPYDITRTEGTLYVSNQEPTLANDISIAQGYIVGSNVDGISETNKLIMLNRLFQMTQKIIDTQNTLAMEEVQKMITVAPAA</sequence>
<keyword evidence="3 4" id="KW-0975">Bacterial flagellum</keyword>
<reference evidence="7 8" key="1">
    <citation type="submission" date="2014-06" db="EMBL/GenBank/DDBJ databases">
        <title>The genome of the endonuclear symbiont Nucleicultrix amoebiphila.</title>
        <authorList>
            <person name="Schulz F."/>
            <person name="Horn M."/>
        </authorList>
    </citation>
    <scope>NUCLEOTIDE SEQUENCE [LARGE SCALE GENOMIC DNA]</scope>
    <source>
        <strain evidence="7 8">FS5</strain>
    </source>
</reference>
<dbReference type="InterPro" id="IPR037925">
    <property type="entry name" value="FlgE/F/G-like"/>
</dbReference>
<dbReference type="RefSeq" id="WP_085783941.1">
    <property type="nucleotide sequence ID" value="NZ_CP008743.1"/>
</dbReference>
<evidence type="ECO:0000256" key="2">
    <source>
        <dbReference type="ARBA" id="ARBA00009677"/>
    </source>
</evidence>
<dbReference type="InterPro" id="IPR020013">
    <property type="entry name" value="Flagellar_FlgE/F/G"/>
</dbReference>
<dbReference type="OrthoDB" id="9804559at2"/>
<keyword evidence="8" id="KW-1185">Reference proteome</keyword>
<dbReference type="SUPFAM" id="SSF117143">
    <property type="entry name" value="Flagellar hook protein flgE"/>
    <property type="match status" value="1"/>
</dbReference>
<dbReference type="EMBL" id="CP008743">
    <property type="protein sequence ID" value="ARN84518.1"/>
    <property type="molecule type" value="Genomic_DNA"/>
</dbReference>
<dbReference type="KEGG" id="naf:GQ61_03365"/>
<dbReference type="STRING" id="1414854.GQ61_03365"/>
<organism evidence="7 8">
    <name type="scientific">Candidatus Nucleicultrix amoebiphila FS5</name>
    <dbReference type="NCBI Taxonomy" id="1414854"/>
    <lineage>
        <taxon>Bacteria</taxon>
        <taxon>Pseudomonadati</taxon>
        <taxon>Pseudomonadota</taxon>
        <taxon>Alphaproteobacteria</taxon>
        <taxon>Holosporales</taxon>
        <taxon>Candidatus Nucleicultricaceae</taxon>
        <taxon>Candidatus Nucleicultrix</taxon>
    </lineage>
</organism>
<evidence type="ECO:0000256" key="4">
    <source>
        <dbReference type="RuleBase" id="RU362116"/>
    </source>
</evidence>
<evidence type="ECO:0000313" key="8">
    <source>
        <dbReference type="Proteomes" id="UP000237351"/>
    </source>
</evidence>
<evidence type="ECO:0000313" key="7">
    <source>
        <dbReference type="EMBL" id="ARN84518.1"/>
    </source>
</evidence>
<gene>
    <name evidence="7" type="ORF">GQ61_03365</name>
</gene>
<dbReference type="GO" id="GO:0009425">
    <property type="term" value="C:bacterial-type flagellum basal body"/>
    <property type="evidence" value="ECO:0007669"/>
    <property type="project" value="UniProtKB-SubCell"/>
</dbReference>
<comment type="subcellular location">
    <subcellularLocation>
        <location evidence="1 4">Bacterial flagellum basal body</location>
    </subcellularLocation>
</comment>
<dbReference type="AlphaFoldDB" id="A0A1W6N437"/>
<evidence type="ECO:0000259" key="5">
    <source>
        <dbReference type="Pfam" id="PF06429"/>
    </source>
</evidence>
<evidence type="ECO:0000256" key="3">
    <source>
        <dbReference type="ARBA" id="ARBA00023143"/>
    </source>
</evidence>
<dbReference type="InterPro" id="IPR010930">
    <property type="entry name" value="Flg_bb/hook_C_dom"/>
</dbReference>